<proteinExistence type="predicted"/>
<evidence type="ECO:0000313" key="2">
    <source>
        <dbReference type="EMBL" id="KZT30181.1"/>
    </source>
</evidence>
<protein>
    <submittedName>
        <fullName evidence="2">Uncharacterized protein</fullName>
    </submittedName>
</protein>
<sequence>MVRCITECGSYHLACTVNAEDLEPHSMSAKPLPGTYRASPPGHGKAYASPSPAMCRSPMLIAHACSHPRRTLVFCVVRPRRRKQTSAPTNEVLVLVRGHDNDVDQR</sequence>
<gene>
    <name evidence="2" type="ORF">NEOLEDRAFT_316013</name>
</gene>
<dbReference type="AlphaFoldDB" id="A0A165VTX9"/>
<name>A0A165VTX9_9AGAM</name>
<evidence type="ECO:0000256" key="1">
    <source>
        <dbReference type="SAM" id="MobiDB-lite"/>
    </source>
</evidence>
<dbReference type="Proteomes" id="UP000076761">
    <property type="component" value="Unassembled WGS sequence"/>
</dbReference>
<organism evidence="2 3">
    <name type="scientific">Neolentinus lepideus HHB14362 ss-1</name>
    <dbReference type="NCBI Taxonomy" id="1314782"/>
    <lineage>
        <taxon>Eukaryota</taxon>
        <taxon>Fungi</taxon>
        <taxon>Dikarya</taxon>
        <taxon>Basidiomycota</taxon>
        <taxon>Agaricomycotina</taxon>
        <taxon>Agaricomycetes</taxon>
        <taxon>Gloeophyllales</taxon>
        <taxon>Gloeophyllaceae</taxon>
        <taxon>Neolentinus</taxon>
    </lineage>
</organism>
<reference evidence="2 3" key="1">
    <citation type="journal article" date="2016" name="Mol. Biol. Evol.">
        <title>Comparative Genomics of Early-Diverging Mushroom-Forming Fungi Provides Insights into the Origins of Lignocellulose Decay Capabilities.</title>
        <authorList>
            <person name="Nagy L.G."/>
            <person name="Riley R."/>
            <person name="Tritt A."/>
            <person name="Adam C."/>
            <person name="Daum C."/>
            <person name="Floudas D."/>
            <person name="Sun H."/>
            <person name="Yadav J.S."/>
            <person name="Pangilinan J."/>
            <person name="Larsson K.H."/>
            <person name="Matsuura K."/>
            <person name="Barry K."/>
            <person name="Labutti K."/>
            <person name="Kuo R."/>
            <person name="Ohm R.A."/>
            <person name="Bhattacharya S.S."/>
            <person name="Shirouzu T."/>
            <person name="Yoshinaga Y."/>
            <person name="Martin F.M."/>
            <person name="Grigoriev I.V."/>
            <person name="Hibbett D.S."/>
        </authorList>
    </citation>
    <scope>NUCLEOTIDE SEQUENCE [LARGE SCALE GENOMIC DNA]</scope>
    <source>
        <strain evidence="2 3">HHB14362 ss-1</strain>
    </source>
</reference>
<evidence type="ECO:0000313" key="3">
    <source>
        <dbReference type="Proteomes" id="UP000076761"/>
    </source>
</evidence>
<dbReference type="EMBL" id="KV425552">
    <property type="protein sequence ID" value="KZT30181.1"/>
    <property type="molecule type" value="Genomic_DNA"/>
</dbReference>
<keyword evidence="3" id="KW-1185">Reference proteome</keyword>
<dbReference type="InParanoid" id="A0A165VTX9"/>
<feature type="region of interest" description="Disordered" evidence="1">
    <location>
        <begin position="24"/>
        <end position="49"/>
    </location>
</feature>
<accession>A0A165VTX9</accession>